<keyword evidence="8" id="KW-1185">Reference proteome</keyword>
<dbReference type="GO" id="GO:0005524">
    <property type="term" value="F:ATP binding"/>
    <property type="evidence" value="ECO:0007669"/>
    <property type="project" value="InterPro"/>
</dbReference>
<keyword evidence="2" id="KW-0862">Zinc</keyword>
<dbReference type="AlphaFoldDB" id="A0A517P2Y6"/>
<proteinExistence type="predicted"/>
<feature type="compositionally biased region" description="Polar residues" evidence="3">
    <location>
        <begin position="134"/>
        <end position="144"/>
    </location>
</feature>
<keyword evidence="2" id="KW-0863">Zinc-finger</keyword>
<evidence type="ECO:0000256" key="3">
    <source>
        <dbReference type="SAM" id="MobiDB-lite"/>
    </source>
</evidence>
<keyword evidence="7" id="KW-0547">Nucleotide-binding</keyword>
<dbReference type="InterPro" id="IPR000330">
    <property type="entry name" value="SNF2_N"/>
</dbReference>
<gene>
    <name evidence="7" type="ORF">K239x_57510</name>
</gene>
<dbReference type="PROSITE" id="PS51194">
    <property type="entry name" value="HELICASE_CTER"/>
    <property type="match status" value="1"/>
</dbReference>
<accession>A0A517P2Y6</accession>
<dbReference type="RefSeq" id="WP_419189448.1">
    <property type="nucleotide sequence ID" value="NZ_CP036526.1"/>
</dbReference>
<dbReference type="EMBL" id="CP036526">
    <property type="protein sequence ID" value="QDT13731.1"/>
    <property type="molecule type" value="Genomic_DNA"/>
</dbReference>
<dbReference type="Pfam" id="PF00176">
    <property type="entry name" value="SNF2-rel_dom"/>
    <property type="match status" value="1"/>
</dbReference>
<dbReference type="InterPro" id="IPR027417">
    <property type="entry name" value="P-loop_NTPase"/>
</dbReference>
<dbReference type="InterPro" id="IPR014001">
    <property type="entry name" value="Helicase_ATP-bd"/>
</dbReference>
<dbReference type="PANTHER" id="PTHR10799">
    <property type="entry name" value="SNF2/RAD54 HELICASE FAMILY"/>
    <property type="match status" value="1"/>
</dbReference>
<dbReference type="PROSITE" id="PS51192">
    <property type="entry name" value="HELICASE_ATP_BIND_1"/>
    <property type="match status" value="1"/>
</dbReference>
<dbReference type="PROSITE" id="PS50966">
    <property type="entry name" value="ZF_SWIM"/>
    <property type="match status" value="1"/>
</dbReference>
<dbReference type="InterPro" id="IPR001650">
    <property type="entry name" value="Helicase_C-like"/>
</dbReference>
<evidence type="ECO:0000259" key="6">
    <source>
        <dbReference type="PROSITE" id="PS51194"/>
    </source>
</evidence>
<feature type="domain" description="Helicase C-terminal" evidence="6">
    <location>
        <begin position="978"/>
        <end position="1130"/>
    </location>
</feature>
<dbReference type="InterPro" id="IPR049730">
    <property type="entry name" value="SNF2/RAD54-like_C"/>
</dbReference>
<keyword evidence="2" id="KW-0479">Metal-binding</keyword>
<dbReference type="InterPro" id="IPR007527">
    <property type="entry name" value="Znf_SWIM"/>
</dbReference>
<dbReference type="Pfam" id="PF00271">
    <property type="entry name" value="Helicase_C"/>
    <property type="match status" value="1"/>
</dbReference>
<feature type="domain" description="SWIM-type" evidence="4">
    <location>
        <begin position="50"/>
        <end position="90"/>
    </location>
</feature>
<dbReference type="GO" id="GO:0008270">
    <property type="term" value="F:zinc ion binding"/>
    <property type="evidence" value="ECO:0007669"/>
    <property type="project" value="UniProtKB-KW"/>
</dbReference>
<dbReference type="SMART" id="SM00487">
    <property type="entry name" value="DEXDc"/>
    <property type="match status" value="1"/>
</dbReference>
<keyword evidence="1" id="KW-0378">Hydrolase</keyword>
<dbReference type="InterPro" id="IPR038718">
    <property type="entry name" value="SNF2-like_sf"/>
</dbReference>
<keyword evidence="7" id="KW-0347">Helicase</keyword>
<evidence type="ECO:0000256" key="2">
    <source>
        <dbReference type="PROSITE-ProRule" id="PRU00325"/>
    </source>
</evidence>
<dbReference type="Proteomes" id="UP000319817">
    <property type="component" value="Chromosome"/>
</dbReference>
<evidence type="ECO:0000313" key="7">
    <source>
        <dbReference type="EMBL" id="QDT13731.1"/>
    </source>
</evidence>
<name>A0A517P2Y6_9BACT</name>
<feature type="region of interest" description="Disordered" evidence="3">
    <location>
        <begin position="114"/>
        <end position="156"/>
    </location>
</feature>
<dbReference type="GO" id="GO:0016787">
    <property type="term" value="F:hydrolase activity"/>
    <property type="evidence" value="ECO:0007669"/>
    <property type="project" value="UniProtKB-KW"/>
</dbReference>
<dbReference type="Gene3D" id="3.40.50.10810">
    <property type="entry name" value="Tandem AAA-ATPase domain"/>
    <property type="match status" value="1"/>
</dbReference>
<organism evidence="7 8">
    <name type="scientific">Stieleria marina</name>
    <dbReference type="NCBI Taxonomy" id="1930275"/>
    <lineage>
        <taxon>Bacteria</taxon>
        <taxon>Pseudomonadati</taxon>
        <taxon>Planctomycetota</taxon>
        <taxon>Planctomycetia</taxon>
        <taxon>Pirellulales</taxon>
        <taxon>Pirellulaceae</taxon>
        <taxon>Stieleria</taxon>
    </lineage>
</organism>
<dbReference type="CDD" id="cd18793">
    <property type="entry name" value="SF2_C_SNF"/>
    <property type="match status" value="1"/>
</dbReference>
<evidence type="ECO:0000259" key="5">
    <source>
        <dbReference type="PROSITE" id="PS51192"/>
    </source>
</evidence>
<dbReference type="SUPFAM" id="SSF52540">
    <property type="entry name" value="P-loop containing nucleoside triphosphate hydrolases"/>
    <property type="match status" value="2"/>
</dbReference>
<dbReference type="Gene3D" id="3.40.50.300">
    <property type="entry name" value="P-loop containing nucleotide triphosphate hydrolases"/>
    <property type="match status" value="1"/>
</dbReference>
<dbReference type="SMART" id="SM00490">
    <property type="entry name" value="HELICc"/>
    <property type="match status" value="1"/>
</dbReference>
<evidence type="ECO:0000259" key="4">
    <source>
        <dbReference type="PROSITE" id="PS50966"/>
    </source>
</evidence>
<keyword evidence="7" id="KW-0067">ATP-binding</keyword>
<evidence type="ECO:0000313" key="8">
    <source>
        <dbReference type="Proteomes" id="UP000319817"/>
    </source>
</evidence>
<evidence type="ECO:0000256" key="1">
    <source>
        <dbReference type="ARBA" id="ARBA00022801"/>
    </source>
</evidence>
<sequence length="1143" mass="128097">MTLAEICRHEFGADDRQRGSSAAMLEKIEIKRVGDLGVFAHAEGSYKESYFVGVDFSEIRDGVLGAHCDCPRFDAVQNCKHLWATICKVDRQYDLAMSGLGRLELYPVDPDEIETGTPKEPWNRAAPSHHKATRQQAVPSTTALAQPAKPKSRVPDWKAKLQRIASASPVDARGIRRADDFDNAPSESQHWFVISVSEAANQTGLNLSVMRSTRKHDGRWSCPVGVELEQTDLAEVTCPRDRAAISVLVPIEENQYNSYYRRGGARVFSVESTMVATSLKTLQGTARLAWKLGESRQHFEDAQPISQTDVDSPWELVLQLSPNATSKSQFDVVPTLCCGTESVSVDRVIWVSEIGCALLQVDDQAPVRLDDYALDRSRPTTVKTRLVTVPPMQAAQLRVWQSVGVVTAPKRSIKTVLRDLSDTASQTPLVMDPVFGIAEKFDPPVPCCSLVQHERYANAFDASLSARYGDVVVAFDSLRRWWFDASDQAIHHRDMASELKSLQSVPVDRFDFSGDGFQQSLTVPPEDFLYLVETLQAAGWQITADGAPVRIATDFNIDVVSGVDWFDLDASADFDGVSASLPELLKALKAGHRSVVLDDGSQGMLPEQWLQKFVSIESCGQQCDDSIRFHRTQALLLDAMLAEQDNVKGDRNFKSFIRQLKSFEGIKPADAPPTFSGTLREYQRDGLGWFQFLQKFGFGGCLADDMGLGKTIQVLALLEKRRTRRVPKGEVRKPSICVVPKSLIGNWIEEAAKFTPRLRVFNYTGTDRRSRYLDEHKRGSEPHLLLTTYGTLRNDTGLLSKNEFDYVILDEAQAIKNPSSLASKATRLLKGDHRLAMTGTPVENHLGDLWSLFDFLNPGMLNGGMTSRLPQLDDQEDRKRIGQIGESLRPFILRRTKKQVLKDLPDKVEQTLACDMSKPQRKLYDELREHYRVHLSKKVEELGLKRSKIHVLEALLRLRQASCDPRLVKPDCNVRGAKMDLLMDQLEEITGKGHKALVFSQFTSLLRLLRDDIDARAWNYEYLDGKTRKRAERVKHFQTDEHCQLFLISLKAGGTGLNLTAAQYVFILDPWWNPAVEAQAIDRAHRIGQTNSVNAYRLICNDSVEEKIVELQTSKRDLADAIISQDKSLISDLTADDLQSLLG</sequence>
<protein>
    <submittedName>
        <fullName evidence="7">ATP-dependent helicase HepA</fullName>
    </submittedName>
</protein>
<dbReference type="GO" id="GO:0004386">
    <property type="term" value="F:helicase activity"/>
    <property type="evidence" value="ECO:0007669"/>
    <property type="project" value="UniProtKB-KW"/>
</dbReference>
<reference evidence="7 8" key="1">
    <citation type="submission" date="2019-02" db="EMBL/GenBank/DDBJ databases">
        <title>Deep-cultivation of Planctomycetes and their phenomic and genomic characterization uncovers novel biology.</title>
        <authorList>
            <person name="Wiegand S."/>
            <person name="Jogler M."/>
            <person name="Boedeker C."/>
            <person name="Pinto D."/>
            <person name="Vollmers J."/>
            <person name="Rivas-Marin E."/>
            <person name="Kohn T."/>
            <person name="Peeters S.H."/>
            <person name="Heuer A."/>
            <person name="Rast P."/>
            <person name="Oberbeckmann S."/>
            <person name="Bunk B."/>
            <person name="Jeske O."/>
            <person name="Meyerdierks A."/>
            <person name="Storesund J.E."/>
            <person name="Kallscheuer N."/>
            <person name="Luecker S."/>
            <person name="Lage O.M."/>
            <person name="Pohl T."/>
            <person name="Merkel B.J."/>
            <person name="Hornburger P."/>
            <person name="Mueller R.-W."/>
            <person name="Bruemmer F."/>
            <person name="Labrenz M."/>
            <person name="Spormann A.M."/>
            <person name="Op den Camp H."/>
            <person name="Overmann J."/>
            <person name="Amann R."/>
            <person name="Jetten M.S.M."/>
            <person name="Mascher T."/>
            <person name="Medema M.H."/>
            <person name="Devos D.P."/>
            <person name="Kaster A.-K."/>
            <person name="Ovreas L."/>
            <person name="Rohde M."/>
            <person name="Galperin M.Y."/>
            <person name="Jogler C."/>
        </authorList>
    </citation>
    <scope>NUCLEOTIDE SEQUENCE [LARGE SCALE GENOMIC DNA]</scope>
    <source>
        <strain evidence="7 8">K23_9</strain>
    </source>
</reference>
<feature type="domain" description="Helicase ATP-binding" evidence="5">
    <location>
        <begin position="691"/>
        <end position="859"/>
    </location>
</feature>